<organism evidence="15 16">
    <name type="scientific">Blastopirellula marina</name>
    <dbReference type="NCBI Taxonomy" id="124"/>
    <lineage>
        <taxon>Bacteria</taxon>
        <taxon>Pseudomonadati</taxon>
        <taxon>Planctomycetota</taxon>
        <taxon>Planctomycetia</taxon>
        <taxon>Pirellulales</taxon>
        <taxon>Pirellulaceae</taxon>
        <taxon>Blastopirellula</taxon>
    </lineage>
</organism>
<dbReference type="Pfam" id="PF00633">
    <property type="entry name" value="HHH"/>
    <property type="match status" value="1"/>
</dbReference>
<evidence type="ECO:0000256" key="12">
    <source>
        <dbReference type="HAMAP-Rule" id="MF_00942"/>
    </source>
</evidence>
<dbReference type="FunFam" id="1.10.340.30:FF:000001">
    <property type="entry name" value="Endonuclease III"/>
    <property type="match status" value="1"/>
</dbReference>
<keyword evidence="6 12" id="KW-0408">Iron</keyword>
<dbReference type="Gene3D" id="1.10.340.30">
    <property type="entry name" value="Hypothetical protein, domain 2"/>
    <property type="match status" value="1"/>
</dbReference>
<comment type="function">
    <text evidence="12">DNA repair enzyme that has both DNA N-glycosylase activity and AP-lyase activity. The DNA N-glycosylase activity releases various damaged pyrimidines from DNA by cleaving the N-glycosidic bond, leaving an AP (apurinic/apyrimidinic) site. The AP-lyase activity cleaves the phosphodiester bond 3' to the AP site by a beta-elimination, leaving a 3'-terminal unsaturated sugar and a product with a terminal 5'-phosphate.</text>
</comment>
<evidence type="ECO:0000256" key="5">
    <source>
        <dbReference type="ARBA" id="ARBA00022801"/>
    </source>
</evidence>
<evidence type="ECO:0000256" key="2">
    <source>
        <dbReference type="ARBA" id="ARBA00022485"/>
    </source>
</evidence>
<dbReference type="RefSeq" id="WP_105338914.1">
    <property type="nucleotide sequence ID" value="NZ_PUHZ01000025.1"/>
</dbReference>
<feature type="binding site" evidence="12">
    <location>
        <position position="201"/>
    </location>
    <ligand>
        <name>[4Fe-4S] cluster</name>
        <dbReference type="ChEBI" id="CHEBI:49883"/>
    </ligand>
</feature>
<feature type="binding site" evidence="12">
    <location>
        <position position="210"/>
    </location>
    <ligand>
        <name>[4Fe-4S] cluster</name>
        <dbReference type="ChEBI" id="CHEBI:49883"/>
    </ligand>
</feature>
<name>A0A2S8GD25_9BACT</name>
<keyword evidence="8 12" id="KW-0238">DNA-binding</keyword>
<evidence type="ECO:0000256" key="4">
    <source>
        <dbReference type="ARBA" id="ARBA00022763"/>
    </source>
</evidence>
<sequence>MLPDLSERKAQARRVVRQLKKDYADAECALNFDSPYQLLIATILSAQCTDVRVNIVTKDLFAQYPDAEAMAKAKVPKLEKIIQTTGFFRNKAKNIHAASQALVDQYDGEVPQELDKLVALPGVGRKTANVVLGTAFGIPSGVVVDTHVGRLTRRLGLTDKADAVKVEKELMEAVPKKEWIDFSHRLIHHGRAICAARKPKCDKCHFLKFCPQVGV</sequence>
<dbReference type="AlphaFoldDB" id="A0A2S8GD25"/>
<feature type="binding site" evidence="12">
    <location>
        <position position="204"/>
    </location>
    <ligand>
        <name>[4Fe-4S] cluster</name>
        <dbReference type="ChEBI" id="CHEBI:49883"/>
    </ligand>
</feature>
<dbReference type="Proteomes" id="UP000237819">
    <property type="component" value="Unassembled WGS sequence"/>
</dbReference>
<comment type="cofactor">
    <cofactor evidence="12">
        <name>[4Fe-4S] cluster</name>
        <dbReference type="ChEBI" id="CHEBI:49883"/>
    </cofactor>
    <text evidence="12">Binds 1 [4Fe-4S] cluster.</text>
</comment>
<dbReference type="InterPro" id="IPR000445">
    <property type="entry name" value="HhH_motif"/>
</dbReference>
<keyword evidence="4 12" id="KW-0227">DNA damage</keyword>
<keyword evidence="3 12" id="KW-0479">Metal-binding</keyword>
<dbReference type="InterPro" id="IPR005759">
    <property type="entry name" value="Nth"/>
</dbReference>
<evidence type="ECO:0000256" key="13">
    <source>
        <dbReference type="SAM" id="Coils"/>
    </source>
</evidence>
<dbReference type="GO" id="GO:0051539">
    <property type="term" value="F:4 iron, 4 sulfur cluster binding"/>
    <property type="evidence" value="ECO:0007669"/>
    <property type="project" value="UniProtKB-UniRule"/>
</dbReference>
<dbReference type="GO" id="GO:0003677">
    <property type="term" value="F:DNA binding"/>
    <property type="evidence" value="ECO:0007669"/>
    <property type="project" value="UniProtKB-UniRule"/>
</dbReference>
<evidence type="ECO:0000256" key="1">
    <source>
        <dbReference type="ARBA" id="ARBA00008343"/>
    </source>
</evidence>
<dbReference type="GO" id="GO:0019104">
    <property type="term" value="F:DNA N-glycosylase activity"/>
    <property type="evidence" value="ECO:0007669"/>
    <property type="project" value="UniProtKB-UniRule"/>
</dbReference>
<dbReference type="NCBIfam" id="TIGR01083">
    <property type="entry name" value="nth"/>
    <property type="match status" value="1"/>
</dbReference>
<dbReference type="HAMAP" id="MF_00942">
    <property type="entry name" value="Nth"/>
    <property type="match status" value="1"/>
</dbReference>
<dbReference type="Pfam" id="PF00730">
    <property type="entry name" value="HhH-GPD"/>
    <property type="match status" value="1"/>
</dbReference>
<evidence type="ECO:0000256" key="9">
    <source>
        <dbReference type="ARBA" id="ARBA00023204"/>
    </source>
</evidence>
<protein>
    <recommendedName>
        <fullName evidence="12">Endonuclease III</fullName>
        <ecNumber evidence="12">4.2.99.18</ecNumber>
    </recommendedName>
    <alternativeName>
        <fullName evidence="12">DNA-(apurinic or apyrimidinic site) lyase</fullName>
    </alternativeName>
</protein>
<evidence type="ECO:0000313" key="16">
    <source>
        <dbReference type="Proteomes" id="UP000237819"/>
    </source>
</evidence>
<evidence type="ECO:0000256" key="6">
    <source>
        <dbReference type="ARBA" id="ARBA00023004"/>
    </source>
</evidence>
<dbReference type="InterPro" id="IPR023170">
    <property type="entry name" value="HhH_base_excis_C"/>
</dbReference>
<dbReference type="Gene3D" id="1.10.1670.10">
    <property type="entry name" value="Helix-hairpin-Helix base-excision DNA repair enzymes (C-terminal)"/>
    <property type="match status" value="1"/>
</dbReference>
<dbReference type="InterPro" id="IPR003265">
    <property type="entry name" value="HhH-GPD_domain"/>
</dbReference>
<comment type="caution">
    <text evidence="15">The sequence shown here is derived from an EMBL/GenBank/DDBJ whole genome shotgun (WGS) entry which is preliminary data.</text>
</comment>
<dbReference type="PIRSF" id="PIRSF001435">
    <property type="entry name" value="Nth"/>
    <property type="match status" value="1"/>
</dbReference>
<dbReference type="GO" id="GO:0140078">
    <property type="term" value="F:class I DNA-(apurinic or apyrimidinic site) endonuclease activity"/>
    <property type="evidence" value="ECO:0007669"/>
    <property type="project" value="UniProtKB-EC"/>
</dbReference>
<reference evidence="15 16" key="1">
    <citation type="submission" date="2018-02" db="EMBL/GenBank/DDBJ databases">
        <title>Comparative genomes isolates from brazilian mangrove.</title>
        <authorList>
            <person name="Araujo J.E."/>
            <person name="Taketani R.G."/>
            <person name="Silva M.C.P."/>
            <person name="Loureco M.V."/>
            <person name="Andreote F.D."/>
        </authorList>
    </citation>
    <scope>NUCLEOTIDE SEQUENCE [LARGE SCALE GENOMIC DNA]</scope>
    <source>
        <strain evidence="15 16">Nap-Phe MGV</strain>
    </source>
</reference>
<evidence type="ECO:0000313" key="15">
    <source>
        <dbReference type="EMBL" id="PQO42333.1"/>
    </source>
</evidence>
<comment type="similarity">
    <text evidence="1 12">Belongs to the Nth/MutY family.</text>
</comment>
<dbReference type="FunFam" id="1.10.1670.10:FF:000001">
    <property type="entry name" value="Endonuclease III"/>
    <property type="match status" value="1"/>
</dbReference>
<accession>A0A2S8GD25</accession>
<keyword evidence="9 12" id="KW-0234">DNA repair</keyword>
<keyword evidence="15" id="KW-0540">Nuclease</keyword>
<dbReference type="EC" id="4.2.99.18" evidence="12"/>
<feature type="binding site" evidence="12">
    <location>
        <position position="194"/>
    </location>
    <ligand>
        <name>[4Fe-4S] cluster</name>
        <dbReference type="ChEBI" id="CHEBI:49883"/>
    </ligand>
</feature>
<evidence type="ECO:0000256" key="10">
    <source>
        <dbReference type="ARBA" id="ARBA00023239"/>
    </source>
</evidence>
<dbReference type="GO" id="GO:0006285">
    <property type="term" value="P:base-excision repair, AP site formation"/>
    <property type="evidence" value="ECO:0007669"/>
    <property type="project" value="TreeGrafter"/>
</dbReference>
<evidence type="ECO:0000259" key="14">
    <source>
        <dbReference type="SMART" id="SM00478"/>
    </source>
</evidence>
<evidence type="ECO:0000256" key="3">
    <source>
        <dbReference type="ARBA" id="ARBA00022723"/>
    </source>
</evidence>
<evidence type="ECO:0000256" key="7">
    <source>
        <dbReference type="ARBA" id="ARBA00023014"/>
    </source>
</evidence>
<dbReference type="CDD" id="cd00056">
    <property type="entry name" value="ENDO3c"/>
    <property type="match status" value="1"/>
</dbReference>
<feature type="domain" description="HhH-GPD" evidence="14">
    <location>
        <begin position="44"/>
        <end position="192"/>
    </location>
</feature>
<dbReference type="GO" id="GO:0046872">
    <property type="term" value="F:metal ion binding"/>
    <property type="evidence" value="ECO:0007669"/>
    <property type="project" value="UniProtKB-KW"/>
</dbReference>
<dbReference type="InterPro" id="IPR004035">
    <property type="entry name" value="Endouclease-III_FeS-bd_BS"/>
</dbReference>
<keyword evidence="13" id="KW-0175">Coiled coil</keyword>
<gene>
    <name evidence="12 15" type="primary">nth</name>
    <name evidence="15" type="ORF">C5Y93_28775</name>
</gene>
<keyword evidence="10 12" id="KW-0456">Lyase</keyword>
<keyword evidence="7 12" id="KW-0411">Iron-sulfur</keyword>
<proteinExistence type="inferred from homology"/>
<dbReference type="EMBL" id="PUHZ01000025">
    <property type="protein sequence ID" value="PQO42333.1"/>
    <property type="molecule type" value="Genomic_DNA"/>
</dbReference>
<dbReference type="OrthoDB" id="9800977at2"/>
<dbReference type="PROSITE" id="PS01155">
    <property type="entry name" value="ENDONUCLEASE_III_2"/>
    <property type="match status" value="1"/>
</dbReference>
<feature type="coiled-coil region" evidence="13">
    <location>
        <begin position="2"/>
        <end position="29"/>
    </location>
</feature>
<dbReference type="PROSITE" id="PS00764">
    <property type="entry name" value="ENDONUCLEASE_III_1"/>
    <property type="match status" value="1"/>
</dbReference>
<dbReference type="SUPFAM" id="SSF48150">
    <property type="entry name" value="DNA-glycosylase"/>
    <property type="match status" value="1"/>
</dbReference>
<keyword evidence="5 12" id="KW-0378">Hydrolase</keyword>
<keyword evidence="11 12" id="KW-0326">Glycosidase</keyword>
<dbReference type="InterPro" id="IPR011257">
    <property type="entry name" value="DNA_glycosylase"/>
</dbReference>
<dbReference type="PANTHER" id="PTHR10359:SF18">
    <property type="entry name" value="ENDONUCLEASE III"/>
    <property type="match status" value="1"/>
</dbReference>
<comment type="catalytic activity">
    <reaction evidence="12">
        <text>2'-deoxyribonucleotide-(2'-deoxyribose 5'-phosphate)-2'-deoxyribonucleotide-DNA = a 3'-end 2'-deoxyribonucleotide-(2,3-dehydro-2,3-deoxyribose 5'-phosphate)-DNA + a 5'-end 5'-phospho-2'-deoxyribonucleoside-DNA + H(+)</text>
        <dbReference type="Rhea" id="RHEA:66592"/>
        <dbReference type="Rhea" id="RHEA-COMP:13180"/>
        <dbReference type="Rhea" id="RHEA-COMP:16897"/>
        <dbReference type="Rhea" id="RHEA-COMP:17067"/>
        <dbReference type="ChEBI" id="CHEBI:15378"/>
        <dbReference type="ChEBI" id="CHEBI:136412"/>
        <dbReference type="ChEBI" id="CHEBI:157695"/>
        <dbReference type="ChEBI" id="CHEBI:167181"/>
        <dbReference type="EC" id="4.2.99.18"/>
    </reaction>
</comment>
<keyword evidence="15" id="KW-0255">Endonuclease</keyword>
<keyword evidence="2 12" id="KW-0004">4Fe-4S</keyword>
<evidence type="ECO:0000256" key="11">
    <source>
        <dbReference type="ARBA" id="ARBA00023295"/>
    </source>
</evidence>
<dbReference type="PANTHER" id="PTHR10359">
    <property type="entry name" value="A/G-SPECIFIC ADENINE GLYCOSYLASE/ENDONUCLEASE III"/>
    <property type="match status" value="1"/>
</dbReference>
<dbReference type="SMART" id="SM00478">
    <property type="entry name" value="ENDO3c"/>
    <property type="match status" value="1"/>
</dbReference>
<dbReference type="InterPro" id="IPR004036">
    <property type="entry name" value="Endonuclease-III-like_CS2"/>
</dbReference>
<evidence type="ECO:0000256" key="8">
    <source>
        <dbReference type="ARBA" id="ARBA00023125"/>
    </source>
</evidence>